<reference evidence="1" key="1">
    <citation type="journal article" date="2011" name="PLoS Biol.">
        <title>Gene gain and loss during evolution of obligate parasitism in the white rust pathogen of Arabidopsis thaliana.</title>
        <authorList>
            <person name="Kemen E."/>
            <person name="Gardiner A."/>
            <person name="Schultz-Larsen T."/>
            <person name="Kemen A.C."/>
            <person name="Balmuth A.L."/>
            <person name="Robert-Seilaniantz A."/>
            <person name="Bailey K."/>
            <person name="Holub E."/>
            <person name="Studholme D.J."/>
            <person name="Maclean D."/>
            <person name="Jones J.D."/>
        </authorList>
    </citation>
    <scope>NUCLEOTIDE SEQUENCE</scope>
</reference>
<protein>
    <submittedName>
        <fullName evidence="1">AlNc14C806G12532 protein</fullName>
    </submittedName>
</protein>
<evidence type="ECO:0000313" key="1">
    <source>
        <dbReference type="EMBL" id="CCA27899.1"/>
    </source>
</evidence>
<organism evidence="1">
    <name type="scientific">Albugo laibachii Nc14</name>
    <dbReference type="NCBI Taxonomy" id="890382"/>
    <lineage>
        <taxon>Eukaryota</taxon>
        <taxon>Sar</taxon>
        <taxon>Stramenopiles</taxon>
        <taxon>Oomycota</taxon>
        <taxon>Peronosporomycetes</taxon>
        <taxon>Albuginales</taxon>
        <taxon>Albuginaceae</taxon>
        <taxon>Albugo</taxon>
    </lineage>
</organism>
<accession>F0X231</accession>
<dbReference type="HOGENOM" id="CLU_2445378_0_0_1"/>
<name>F0X231_9STRA</name>
<dbReference type="AlphaFoldDB" id="F0X231"/>
<dbReference type="EMBL" id="FR824730">
    <property type="protein sequence ID" value="CCA27899.1"/>
    <property type="molecule type" value="Genomic_DNA"/>
</dbReference>
<sequence length="93" mass="10641">MVKMKPFISILKTRLLFLDGEQCISLEFGSIKQIPISNIFIRLTCPVAFLLFWKHFIDLKVVLLLTISHGIAETRKGYMIVSLSKVVRISCTQ</sequence>
<reference evidence="1" key="2">
    <citation type="submission" date="2011-02" db="EMBL/GenBank/DDBJ databases">
        <authorList>
            <person name="MacLean D."/>
        </authorList>
    </citation>
    <scope>NUCLEOTIDE SEQUENCE</scope>
</reference>
<gene>
    <name evidence="1" type="primary">AlNc14C806G12532</name>
    <name evidence="1" type="ORF">ALNC14_140430</name>
</gene>
<proteinExistence type="predicted"/>